<dbReference type="Proteomes" id="UP000887576">
    <property type="component" value="Unplaced"/>
</dbReference>
<dbReference type="WBParaSite" id="JU765_v2.g5506.t1">
    <property type="protein sequence ID" value="JU765_v2.g5506.t1"/>
    <property type="gene ID" value="JU765_v2.g5506"/>
</dbReference>
<evidence type="ECO:0000313" key="1">
    <source>
        <dbReference type="Proteomes" id="UP000887576"/>
    </source>
</evidence>
<proteinExistence type="predicted"/>
<protein>
    <submittedName>
        <fullName evidence="2">Uncharacterized protein</fullName>
    </submittedName>
</protein>
<sequence length="518" mass="60164">MFCGCQGYILQQPNTMMRNLFSQNLNVNQQLTSLQNENRRLSAIEWQLNNEKKKTIMLENQIKELTRTKMIQENDFKVKEQRFINYENQWKKMENTLKSANSTKSDRITRLLMEMEKLSKQNKEILQKKGIDLDNLRKDSEVKMKTMITKKNIELEKMRLECINKTKNLKESNEKVLKEKNEEISKAKEEFEEMLNKKNEEIGDLSKNLTETKEESKILEEKEKNEEISKTKEEFEEILNKKNKEIGDLSKNLKETKEESKILEEKVINMVKEFGIILEEMGKDSQLLKIKYGKLLVLNEKLRKTKQKDGSTNGFDDQKHGERIGKRKDFSANDVGTKKRRAEQNSHSLVDEKRTIQENVSRYDYTGAFQPSTPMFASQSFGRNNIQGLREEANLCESVGQGYYMFCSTPVPVFSSWGSGQPVFYQQRNGENGLPLPNPLQPQYFYQSNVQTNASEVNCQQKAPTTEDWNNLYGDQAEETSNAEGKAGQGGVIDLIVLDESDDEKEEIKKERDHDVTL</sequence>
<evidence type="ECO:0000313" key="2">
    <source>
        <dbReference type="WBParaSite" id="JU765_v2.g5506.t1"/>
    </source>
</evidence>
<name>A0AC34RCH4_9BILA</name>
<accession>A0AC34RCH4</accession>
<reference evidence="2" key="1">
    <citation type="submission" date="2022-11" db="UniProtKB">
        <authorList>
            <consortium name="WormBaseParasite"/>
        </authorList>
    </citation>
    <scope>IDENTIFICATION</scope>
</reference>
<organism evidence="1 2">
    <name type="scientific">Panagrolaimus sp. JU765</name>
    <dbReference type="NCBI Taxonomy" id="591449"/>
    <lineage>
        <taxon>Eukaryota</taxon>
        <taxon>Metazoa</taxon>
        <taxon>Ecdysozoa</taxon>
        <taxon>Nematoda</taxon>
        <taxon>Chromadorea</taxon>
        <taxon>Rhabditida</taxon>
        <taxon>Tylenchina</taxon>
        <taxon>Panagrolaimomorpha</taxon>
        <taxon>Panagrolaimoidea</taxon>
        <taxon>Panagrolaimidae</taxon>
        <taxon>Panagrolaimus</taxon>
    </lineage>
</organism>